<organism evidence="2 3">
    <name type="scientific">Kosakonia pseudosacchari</name>
    <dbReference type="NCBI Taxonomy" id="1646340"/>
    <lineage>
        <taxon>Bacteria</taxon>
        <taxon>Pseudomonadati</taxon>
        <taxon>Pseudomonadota</taxon>
        <taxon>Gammaproteobacteria</taxon>
        <taxon>Enterobacterales</taxon>
        <taxon>Enterobacteriaceae</taxon>
        <taxon>Kosakonia</taxon>
    </lineage>
</organism>
<name>A0ABX4IIK7_9ENTR</name>
<dbReference type="InterPro" id="IPR029442">
    <property type="entry name" value="GyrI-like"/>
</dbReference>
<gene>
    <name evidence="2" type="ORF">BK796_21900</name>
</gene>
<keyword evidence="3" id="KW-1185">Reference proteome</keyword>
<dbReference type="PANTHER" id="PTHR40055:SF2">
    <property type="entry name" value="DNA GYRASE INHIBITOR"/>
    <property type="match status" value="1"/>
</dbReference>
<sequence length="157" mass="17767">MSLRFENALPRSIVCVRVGGPWNETVPVGFQQIIGWAQEQGVTYREALVFYWDDPAQTDVADLRADVALTVDAQTQVNLTGTAFREEIVPGGLYAVWHTLVRDGAYAKAWSDLYVEIENSDYELARGVCFENYLCDGRDGNWDLEIWQSVEPKTSNR</sequence>
<evidence type="ECO:0000259" key="1">
    <source>
        <dbReference type="SMART" id="SM00871"/>
    </source>
</evidence>
<comment type="caution">
    <text evidence="2">The sequence shown here is derived from an EMBL/GenBank/DDBJ whole genome shotgun (WGS) entry which is preliminary data.</text>
</comment>
<dbReference type="Proteomes" id="UP000219642">
    <property type="component" value="Unassembled WGS sequence"/>
</dbReference>
<evidence type="ECO:0000313" key="2">
    <source>
        <dbReference type="EMBL" id="PDO82739.1"/>
    </source>
</evidence>
<dbReference type="InterPro" id="IPR010499">
    <property type="entry name" value="AraC_E-bd"/>
</dbReference>
<feature type="domain" description="AraC effector-binding" evidence="1">
    <location>
        <begin position="1"/>
        <end position="151"/>
    </location>
</feature>
<reference evidence="2 3" key="1">
    <citation type="submission" date="2017-06" db="EMBL/GenBank/DDBJ databases">
        <title>Draft genome sequence of nitrogen-fixing Kosakonia pseudosacchari strain NN143 isolated from sugarcane roots.</title>
        <authorList>
            <person name="Li Y."/>
            <person name="Li S."/>
            <person name="Lin L."/>
            <person name="Wu X."/>
            <person name="Yang L."/>
            <person name="Li Y."/>
            <person name="An Q."/>
        </authorList>
    </citation>
    <scope>NUCLEOTIDE SEQUENCE [LARGE SCALE GENOMIC DNA]</scope>
    <source>
        <strain evidence="2 3">NN143</strain>
    </source>
</reference>
<dbReference type="RefSeq" id="WP_097401989.1">
    <property type="nucleotide sequence ID" value="NZ_NITV01000016.1"/>
</dbReference>
<dbReference type="InterPro" id="IPR011256">
    <property type="entry name" value="Reg_factor_effector_dom_sf"/>
</dbReference>
<evidence type="ECO:0000313" key="3">
    <source>
        <dbReference type="Proteomes" id="UP000219642"/>
    </source>
</evidence>
<dbReference type="Pfam" id="PF06445">
    <property type="entry name" value="GyrI-like"/>
    <property type="match status" value="1"/>
</dbReference>
<dbReference type="Gene3D" id="3.20.80.10">
    <property type="entry name" value="Regulatory factor, effector binding domain"/>
    <property type="match status" value="1"/>
</dbReference>
<dbReference type="InterPro" id="IPR050908">
    <property type="entry name" value="SmbC-like"/>
</dbReference>
<accession>A0ABX4IIK7</accession>
<dbReference type="EMBL" id="NITV01000016">
    <property type="protein sequence ID" value="PDO82739.1"/>
    <property type="molecule type" value="Genomic_DNA"/>
</dbReference>
<dbReference type="SMART" id="SM00871">
    <property type="entry name" value="AraC_E_bind"/>
    <property type="match status" value="1"/>
</dbReference>
<dbReference type="SUPFAM" id="SSF55136">
    <property type="entry name" value="Probable bacterial effector-binding domain"/>
    <property type="match status" value="1"/>
</dbReference>
<proteinExistence type="predicted"/>
<protein>
    <submittedName>
        <fullName evidence="2">DNA gyrase inhibitor</fullName>
    </submittedName>
</protein>
<dbReference type="PANTHER" id="PTHR40055">
    <property type="entry name" value="TRANSCRIPTIONAL REGULATOR YGIV-RELATED"/>
    <property type="match status" value="1"/>
</dbReference>